<dbReference type="SMART" id="SM00575">
    <property type="entry name" value="ZnF_PMZ"/>
    <property type="match status" value="1"/>
</dbReference>
<dbReference type="Gene3D" id="3.40.47.10">
    <property type="match status" value="1"/>
</dbReference>
<keyword evidence="3" id="KW-0862">Zinc</keyword>
<accession>A0AAP0EDY9</accession>
<dbReference type="InterPro" id="IPR006564">
    <property type="entry name" value="Znf_PMZ"/>
</dbReference>
<dbReference type="PROSITE" id="PS50966">
    <property type="entry name" value="ZF_SWIM"/>
    <property type="match status" value="1"/>
</dbReference>
<keyword evidence="9" id="KW-1185">Reference proteome</keyword>
<dbReference type="PANTHER" id="PTHR47718">
    <property type="entry name" value="OS01G0519700 PROTEIN"/>
    <property type="match status" value="1"/>
</dbReference>
<reference evidence="8 9" key="1">
    <citation type="submission" date="2024-01" db="EMBL/GenBank/DDBJ databases">
        <title>Genome assemblies of Stephania.</title>
        <authorList>
            <person name="Yang L."/>
        </authorList>
    </citation>
    <scope>NUCLEOTIDE SEQUENCE [LARGE SCALE GENOMIC DNA]</scope>
    <source>
        <strain evidence="8">YNDBR</strain>
        <tissue evidence="8">Leaf</tissue>
    </source>
</reference>
<evidence type="ECO:0000256" key="2">
    <source>
        <dbReference type="ARBA" id="ARBA00022771"/>
    </source>
</evidence>
<dbReference type="InterPro" id="IPR007527">
    <property type="entry name" value="Znf_SWIM"/>
</dbReference>
<feature type="domain" description="SWIM-type" evidence="7">
    <location>
        <begin position="390"/>
        <end position="426"/>
    </location>
</feature>
<dbReference type="AlphaFoldDB" id="A0AAP0EDY9"/>
<dbReference type="EMBL" id="JBBNAF010000013">
    <property type="protein sequence ID" value="KAK9087458.1"/>
    <property type="molecule type" value="Genomic_DNA"/>
</dbReference>
<dbReference type="Pfam" id="PF03101">
    <property type="entry name" value="FAR1"/>
    <property type="match status" value="1"/>
</dbReference>
<evidence type="ECO:0000256" key="6">
    <source>
        <dbReference type="SAM" id="SignalP"/>
    </source>
</evidence>
<keyword evidence="2 4" id="KW-0863">Zinc-finger</keyword>
<evidence type="ECO:0000313" key="8">
    <source>
        <dbReference type="EMBL" id="KAK9087458.1"/>
    </source>
</evidence>
<feature type="region of interest" description="Disordered" evidence="5">
    <location>
        <begin position="28"/>
        <end position="49"/>
    </location>
</feature>
<feature type="chain" id="PRO_5042946496" description="SWIM-type domain-containing protein" evidence="6">
    <location>
        <begin position="23"/>
        <end position="680"/>
    </location>
</feature>
<evidence type="ECO:0000256" key="4">
    <source>
        <dbReference type="PROSITE-ProRule" id="PRU00325"/>
    </source>
</evidence>
<keyword evidence="1" id="KW-0479">Metal-binding</keyword>
<sequence>METIWWEMVYCLSLTSAHLTLSIFIASPRPPPSQTTTPDDHPRRPPPPETTTIFITVIVDDDSSTATRTGVVLCIEKALVQSGVSREDVNYINAHATSTQAGDIKGSQSSSLSGVAIRVFFVGLCDHPMFSFRTKKPIQKWQEQAFIRDIFGSSDIEGSSHESLGCEDNSVHLVDEVSISNVIHEQDFNIVSHPIPTVGMSFGSVDELLETYQDHAKEKGFAVVIRSSAKDEVGQLKYVWLSCDRGRNTYFEKHSKRVNCPAKVRAIRGGDNRWLVSKVVVEHNRELIPDLSFFMRGHRELNARMKRQLLANERAGIRPMRLNIQFQWESQFYNAYTRNIFKKVQGEINGMMYCHLDPNNENDTSSIPGVEQFNIKECSIKNWYCKEFSYTVEYRAIGQYFDCNCRKFESSGILCRHIFEVMKMKGIARVHERYIMRRWRKDVLRRHLSIVHSGCYPQMTDEYKKFKEIERALHEAVDLCANNPARLGFLKTEMEALIERVKNYNGVIQVDQTQHLGNDTRIQDSNNVFIRDPNYVRCRGRPRSNRFRSIRERGGTRRNSSRGRGRSQGNEGQGEGQSTGLGRGGQARRGGRRPINVVSYPNRGEDFIDPNEPIVESQNYNAERLKIKEWLKINLWLGGDRYTMTNMVVRRLSRSDSEEEIAEPVEEKHEFSESEDSLLW</sequence>
<proteinExistence type="predicted"/>
<dbReference type="GO" id="GO:0008270">
    <property type="term" value="F:zinc ion binding"/>
    <property type="evidence" value="ECO:0007669"/>
    <property type="project" value="UniProtKB-KW"/>
</dbReference>
<dbReference type="PANTHER" id="PTHR47718:SF13">
    <property type="entry name" value="OS09G0290500 PROTEIN"/>
    <property type="match status" value="1"/>
</dbReference>
<feature type="compositionally biased region" description="Gly residues" evidence="5">
    <location>
        <begin position="571"/>
        <end position="588"/>
    </location>
</feature>
<dbReference type="Pfam" id="PF02801">
    <property type="entry name" value="Ketoacyl-synt_C"/>
    <property type="match status" value="1"/>
</dbReference>
<evidence type="ECO:0000256" key="3">
    <source>
        <dbReference type="ARBA" id="ARBA00022833"/>
    </source>
</evidence>
<dbReference type="Proteomes" id="UP001420932">
    <property type="component" value="Unassembled WGS sequence"/>
</dbReference>
<feature type="region of interest" description="Disordered" evidence="5">
    <location>
        <begin position="653"/>
        <end position="680"/>
    </location>
</feature>
<comment type="caution">
    <text evidence="8">The sequence shown here is derived from an EMBL/GenBank/DDBJ whole genome shotgun (WGS) entry which is preliminary data.</text>
</comment>
<feature type="signal peptide" evidence="6">
    <location>
        <begin position="1"/>
        <end position="22"/>
    </location>
</feature>
<dbReference type="InterPro" id="IPR004330">
    <property type="entry name" value="FAR1_DNA_bnd_dom"/>
</dbReference>
<evidence type="ECO:0000259" key="7">
    <source>
        <dbReference type="PROSITE" id="PS50966"/>
    </source>
</evidence>
<evidence type="ECO:0000313" key="9">
    <source>
        <dbReference type="Proteomes" id="UP001420932"/>
    </source>
</evidence>
<organism evidence="8 9">
    <name type="scientific">Stephania yunnanensis</name>
    <dbReference type="NCBI Taxonomy" id="152371"/>
    <lineage>
        <taxon>Eukaryota</taxon>
        <taxon>Viridiplantae</taxon>
        <taxon>Streptophyta</taxon>
        <taxon>Embryophyta</taxon>
        <taxon>Tracheophyta</taxon>
        <taxon>Spermatophyta</taxon>
        <taxon>Magnoliopsida</taxon>
        <taxon>Ranunculales</taxon>
        <taxon>Menispermaceae</taxon>
        <taxon>Menispermoideae</taxon>
        <taxon>Cissampelideae</taxon>
        <taxon>Stephania</taxon>
    </lineage>
</organism>
<gene>
    <name evidence="8" type="ORF">Syun_029852</name>
</gene>
<name>A0AAP0EDY9_9MAGN</name>
<dbReference type="SUPFAM" id="SSF53901">
    <property type="entry name" value="Thiolase-like"/>
    <property type="match status" value="1"/>
</dbReference>
<dbReference type="GO" id="GO:0016746">
    <property type="term" value="F:acyltransferase activity"/>
    <property type="evidence" value="ECO:0007669"/>
    <property type="project" value="InterPro"/>
</dbReference>
<evidence type="ECO:0000256" key="1">
    <source>
        <dbReference type="ARBA" id="ARBA00022723"/>
    </source>
</evidence>
<keyword evidence="6" id="KW-0732">Signal</keyword>
<evidence type="ECO:0000256" key="5">
    <source>
        <dbReference type="SAM" id="MobiDB-lite"/>
    </source>
</evidence>
<protein>
    <recommendedName>
        <fullName evidence="7">SWIM-type domain-containing protein</fullName>
    </recommendedName>
</protein>
<dbReference type="InterPro" id="IPR016039">
    <property type="entry name" value="Thiolase-like"/>
</dbReference>
<feature type="region of interest" description="Disordered" evidence="5">
    <location>
        <begin position="540"/>
        <end position="604"/>
    </location>
</feature>
<dbReference type="InterPro" id="IPR014031">
    <property type="entry name" value="Ketoacyl_synth_C"/>
</dbReference>